<dbReference type="InterPro" id="IPR025442">
    <property type="entry name" value="DUF4185"/>
</dbReference>
<protein>
    <recommendedName>
        <fullName evidence="2">DUF4185 domain-containing protein</fullName>
    </recommendedName>
</protein>
<name>A0AAJ0CZG6_9HYPO</name>
<evidence type="ECO:0000313" key="4">
    <source>
        <dbReference type="Proteomes" id="UP001251528"/>
    </source>
</evidence>
<dbReference type="EMBL" id="JASWJB010000001">
    <property type="protein sequence ID" value="KAK2616936.1"/>
    <property type="molecule type" value="Genomic_DNA"/>
</dbReference>
<proteinExistence type="predicted"/>
<evidence type="ECO:0000259" key="2">
    <source>
        <dbReference type="Pfam" id="PF13810"/>
    </source>
</evidence>
<gene>
    <name evidence="3" type="ORF">QQS21_000025</name>
</gene>
<dbReference type="Proteomes" id="UP001251528">
    <property type="component" value="Unassembled WGS sequence"/>
</dbReference>
<accession>A0AAJ0CZG6</accession>
<keyword evidence="4" id="KW-1185">Reference proteome</keyword>
<comment type="caution">
    <text evidence="3">The sequence shown here is derived from an EMBL/GenBank/DDBJ whole genome shotgun (WGS) entry which is preliminary data.</text>
</comment>
<feature type="domain" description="DUF4185" evidence="2">
    <location>
        <begin position="202"/>
        <end position="365"/>
    </location>
</feature>
<dbReference type="AlphaFoldDB" id="A0AAJ0CZG6"/>
<keyword evidence="1" id="KW-0732">Signal</keyword>
<evidence type="ECO:0000313" key="3">
    <source>
        <dbReference type="EMBL" id="KAK2616936.1"/>
    </source>
</evidence>
<sequence>MGFKFLFSLTLGLIATAIAAPPEPRDIDNTQPAGTNPISKFTVKFLGNQVADNSCTHRDLGFAGHIKGKWYAIYGDNLWCAPGVTDPAKDPSGFHGMVRDSVSALGNNPLVVHDLNLNNDAPVKHPNQFVPFNSAWGESNTVGFGGTSLVETDYNSATAALYYLINKNEDYRHAGIAKVQVINGEPKVIQRLGSQGWWWNTEKTAKFGDVAAYRDTNGEYIYILGNPPKTVTSWPGNAYVYQARVKASEAFDLSKYQYWWGRQQGWKGDLLTTFTPETAVMWGVGQGQIVYSNHFKTYIYVHLSGSTVSLRTAPKPEGPWTADKEIYKATPIDGGYVYAGVAYPYLDTSGQTLTIAYTNNNHIQVIKVSFQ</sequence>
<dbReference type="Pfam" id="PF13810">
    <property type="entry name" value="DUF4185"/>
    <property type="match status" value="1"/>
</dbReference>
<feature type="chain" id="PRO_5042486861" description="DUF4185 domain-containing protein" evidence="1">
    <location>
        <begin position="20"/>
        <end position="371"/>
    </location>
</feature>
<reference evidence="3" key="1">
    <citation type="submission" date="2023-06" db="EMBL/GenBank/DDBJ databases">
        <title>Conoideocrella luteorostrata (Hypocreales: Clavicipitaceae), a potential biocontrol fungus for elongate hemlock scale in United States Christmas tree production areas.</title>
        <authorList>
            <person name="Barrett H."/>
            <person name="Lovett B."/>
            <person name="Macias A.M."/>
            <person name="Stajich J.E."/>
            <person name="Kasson M.T."/>
        </authorList>
    </citation>
    <scope>NUCLEOTIDE SEQUENCE</scope>
    <source>
        <strain evidence="3">ARSEF 14590</strain>
    </source>
</reference>
<evidence type="ECO:0000256" key="1">
    <source>
        <dbReference type="SAM" id="SignalP"/>
    </source>
</evidence>
<organism evidence="3 4">
    <name type="scientific">Conoideocrella luteorostrata</name>
    <dbReference type="NCBI Taxonomy" id="1105319"/>
    <lineage>
        <taxon>Eukaryota</taxon>
        <taxon>Fungi</taxon>
        <taxon>Dikarya</taxon>
        <taxon>Ascomycota</taxon>
        <taxon>Pezizomycotina</taxon>
        <taxon>Sordariomycetes</taxon>
        <taxon>Hypocreomycetidae</taxon>
        <taxon>Hypocreales</taxon>
        <taxon>Clavicipitaceae</taxon>
        <taxon>Conoideocrella</taxon>
    </lineage>
</organism>
<feature type="signal peptide" evidence="1">
    <location>
        <begin position="1"/>
        <end position="19"/>
    </location>
</feature>